<dbReference type="PROSITE" id="PS00198">
    <property type="entry name" value="4FE4S_FER_1"/>
    <property type="match status" value="1"/>
</dbReference>
<dbReference type="InterPro" id="IPR017900">
    <property type="entry name" value="4Fe4S_Fe_S_CS"/>
</dbReference>
<accession>A0A7X9SYA9</accession>
<dbReference type="Gene3D" id="1.10.1060.10">
    <property type="entry name" value="Alpha-helical ferredoxin"/>
    <property type="match status" value="1"/>
</dbReference>
<dbReference type="RefSeq" id="WP_168938266.1">
    <property type="nucleotide sequence ID" value="NZ_JABAGA010000007.1"/>
</dbReference>
<evidence type="ECO:0000256" key="6">
    <source>
        <dbReference type="SAM" id="MobiDB-lite"/>
    </source>
</evidence>
<evidence type="ECO:0000256" key="1">
    <source>
        <dbReference type="ARBA" id="ARBA00022485"/>
    </source>
</evidence>
<evidence type="ECO:0000313" key="9">
    <source>
        <dbReference type="EMBL" id="NMF10062.1"/>
    </source>
</evidence>
<proteinExistence type="predicted"/>
<keyword evidence="7" id="KW-0472">Membrane</keyword>
<dbReference type="Pfam" id="PF13187">
    <property type="entry name" value="Fer4_9"/>
    <property type="match status" value="1"/>
</dbReference>
<feature type="region of interest" description="Disordered" evidence="6">
    <location>
        <begin position="757"/>
        <end position="1209"/>
    </location>
</feature>
<keyword evidence="2" id="KW-0479">Metal-binding</keyword>
<dbReference type="SUPFAM" id="SSF46548">
    <property type="entry name" value="alpha-helical ferredoxin"/>
    <property type="match status" value="1"/>
</dbReference>
<evidence type="ECO:0000256" key="7">
    <source>
        <dbReference type="SAM" id="Phobius"/>
    </source>
</evidence>
<evidence type="ECO:0000256" key="3">
    <source>
        <dbReference type="ARBA" id="ARBA00023002"/>
    </source>
</evidence>
<evidence type="ECO:0000313" key="10">
    <source>
        <dbReference type="Proteomes" id="UP000589552"/>
    </source>
</evidence>
<dbReference type="AlphaFoldDB" id="A0A7X9SYA9"/>
<dbReference type="PANTHER" id="PTHR43255">
    <property type="entry name" value="IRON-SULFUR-BINDING OXIDOREDUCTASE FADF-RELATED-RELATED"/>
    <property type="match status" value="1"/>
</dbReference>
<feature type="transmembrane region" description="Helical" evidence="7">
    <location>
        <begin position="168"/>
        <end position="186"/>
    </location>
</feature>
<dbReference type="Pfam" id="PF02754">
    <property type="entry name" value="CCG"/>
    <property type="match status" value="2"/>
</dbReference>
<organism evidence="9 10">
    <name type="scientific">Corynebacterium xerosis</name>
    <dbReference type="NCBI Taxonomy" id="1725"/>
    <lineage>
        <taxon>Bacteria</taxon>
        <taxon>Bacillati</taxon>
        <taxon>Actinomycetota</taxon>
        <taxon>Actinomycetes</taxon>
        <taxon>Mycobacteriales</taxon>
        <taxon>Corynebacteriaceae</taxon>
        <taxon>Corynebacterium</taxon>
    </lineage>
</organism>
<dbReference type="InterPro" id="IPR051460">
    <property type="entry name" value="HdrC_iron-sulfur_subunit"/>
</dbReference>
<gene>
    <name evidence="9" type="ORF">HF852_10740</name>
</gene>
<feature type="domain" description="4Fe-4S ferredoxin-type" evidence="8">
    <location>
        <begin position="304"/>
        <end position="335"/>
    </location>
</feature>
<dbReference type="PROSITE" id="PS51379">
    <property type="entry name" value="4FE4S_FER_2"/>
    <property type="match status" value="2"/>
</dbReference>
<feature type="transmembrane region" description="Helical" evidence="7">
    <location>
        <begin position="86"/>
        <end position="105"/>
    </location>
</feature>
<feature type="compositionally biased region" description="Low complexity" evidence="6">
    <location>
        <begin position="820"/>
        <end position="833"/>
    </location>
</feature>
<feature type="compositionally biased region" description="Low complexity" evidence="6">
    <location>
        <begin position="788"/>
        <end position="804"/>
    </location>
</feature>
<dbReference type="GO" id="GO:0046872">
    <property type="term" value="F:metal ion binding"/>
    <property type="evidence" value="ECO:0007669"/>
    <property type="project" value="UniProtKB-KW"/>
</dbReference>
<name>A0A7X9SYA9_9CORY</name>
<feature type="compositionally biased region" description="Low complexity" evidence="6">
    <location>
        <begin position="1059"/>
        <end position="1115"/>
    </location>
</feature>
<keyword evidence="4" id="KW-0408">Iron</keyword>
<feature type="compositionally biased region" description="Low complexity" evidence="6">
    <location>
        <begin position="843"/>
        <end position="904"/>
    </location>
</feature>
<keyword evidence="3" id="KW-0560">Oxidoreductase</keyword>
<evidence type="ECO:0000256" key="4">
    <source>
        <dbReference type="ARBA" id="ARBA00023004"/>
    </source>
</evidence>
<feature type="compositionally biased region" description="Low complexity" evidence="6">
    <location>
        <begin position="1167"/>
        <end position="1190"/>
    </location>
</feature>
<comment type="caution">
    <text evidence="9">The sequence shown here is derived from an EMBL/GenBank/DDBJ whole genome shotgun (WGS) entry which is preliminary data.</text>
</comment>
<feature type="compositionally biased region" description="Basic and acidic residues" evidence="6">
    <location>
        <begin position="757"/>
        <end position="787"/>
    </location>
</feature>
<feature type="transmembrane region" description="Helical" evidence="7">
    <location>
        <begin position="20"/>
        <end position="40"/>
    </location>
</feature>
<dbReference type="PANTHER" id="PTHR43255:SF1">
    <property type="entry name" value="IRON-SULFUR-BINDING OXIDOREDUCTASE FADF-RELATED"/>
    <property type="match status" value="1"/>
</dbReference>
<dbReference type="GO" id="GO:0016491">
    <property type="term" value="F:oxidoreductase activity"/>
    <property type="evidence" value="ECO:0007669"/>
    <property type="project" value="UniProtKB-KW"/>
</dbReference>
<evidence type="ECO:0000256" key="5">
    <source>
        <dbReference type="ARBA" id="ARBA00023014"/>
    </source>
</evidence>
<dbReference type="GO" id="GO:0051539">
    <property type="term" value="F:4 iron, 4 sulfur cluster binding"/>
    <property type="evidence" value="ECO:0007669"/>
    <property type="project" value="UniProtKB-KW"/>
</dbReference>
<feature type="compositionally biased region" description="Acidic residues" evidence="6">
    <location>
        <begin position="1155"/>
        <end position="1166"/>
    </location>
</feature>
<feature type="domain" description="4Fe-4S ferredoxin-type" evidence="8">
    <location>
        <begin position="381"/>
        <end position="413"/>
    </location>
</feature>
<evidence type="ECO:0000259" key="8">
    <source>
        <dbReference type="PROSITE" id="PS51379"/>
    </source>
</evidence>
<reference evidence="9 10" key="1">
    <citation type="submission" date="2020-04" db="EMBL/GenBank/DDBJ databases">
        <authorList>
            <person name="Hitch T.C.A."/>
            <person name="Wylensek D."/>
            <person name="Clavel T."/>
        </authorList>
    </citation>
    <scope>NUCLEOTIDE SEQUENCE [LARGE SCALE GENOMIC DNA]</scope>
    <source>
        <strain evidence="9 10">BL-383-APC-2I</strain>
    </source>
</reference>
<dbReference type="GO" id="GO:0005886">
    <property type="term" value="C:plasma membrane"/>
    <property type="evidence" value="ECO:0007669"/>
    <property type="project" value="TreeGrafter"/>
</dbReference>
<sequence length="1209" mass="124051">MSVLHLAAETGGDAVTSNGFTITVGFIGLLLSLPCWFVFIKGFAHMVRTILVGQKTYGHTGDWGARIWTTIKEIVGHTKMAKKPGVAVAHWFVMVGFLLGSLVWFEAYIQTFNPAGGWPILKDLAAWHFIDELLGLGTTLGILALIIVRQTNLGKERLSRFYGSNAKAAYFVEAVVLIEGLGMLLVKAAKLATYGDGTVHWTDFVTGWIAKIMPESPEFVSIMALIKLLSGMIWLFVVGRNLTWGVAWHRFLAFANILLKRDAEGANALGAAKPMTSDGEIINLEEADPEVDSMGTGVVTDHSWKALLDFTSCTECGRCQEQCPAWNTAKPLSPKLLVNQLRDHAYQSAPYLLANKKAGVEGEEAAEASPLLTLPLVGEGEAGVIDPDVLWSCTNCGACVEQCPVDIEHIDHIIDMRRYQVLVESDFPTELAGLFKNLETKGNPWGQNASTRADWINEVRQDGVVVPVWGEDVDSFDDTEYLFWVGCAGAYDDNAKKTTKAVAEMLHTAGVKYAVLSQAEGCTGDSARRAGNEFLFQMLAEQNIEQLGEVFEGVPPKQRKIVVTCAHCFNTFKNEYPELGGRYSVVHHTQLLNQLVRDNRLQPVASGQGRQVTYHDPCFLGRHNKVFEAPRELIGASGANLVEMPRNKDTGFCCGAGGARMWMEETIGERINVNRTSEALETGASAIAIGCPFCKTMMSDGVNNLAEDDETKPEVLDIAQMIRDSVLVDGALPPAREPEWIQQPERGWVDTEAIEAEERARAEEEAAKKKAAEEAEAKKKADAEKKAAAGGAAAAGAAAAAPKPGGAPAPGGAPKPGGAPAPGGAPKAGAPAPGGAPKPGGAPAPGGAPKAGAPAPGGAPKPGGAKSGAPAPGGAPKAGAPAPGGAKSGAPVPGGAKSAGAPAPGGAPKPAGAPAPGGAKAGAPVPGGAKKGAPVPGGARGAAPAAPAAAEPTAETAAPAEAETVTEAQAPAQAEAPKTAGGAPVPGGARRGAPVPGGARKAAAAPAGAPAGEASAEDTPTQAADAEPTKAPEEATAAQEAQVEQLDADASQAHEVDETAASTEPAETTEAPAAEQATTSRGVPLPGGARRGAPAPGGARKAAPAAAGAAGAAAATPVEDAPTEETPQAEPTAPAQEAPVEEAPVEEAPATEAPAEVDEAPVDEAPVEPAAEESPAADATPAAPAAGAADMPRNDKGVPLPGAARRNAK</sequence>
<keyword evidence="1" id="KW-0004">4Fe-4S</keyword>
<dbReference type="Proteomes" id="UP000589552">
    <property type="component" value="Unassembled WGS sequence"/>
</dbReference>
<feature type="compositionally biased region" description="Pro residues" evidence="6">
    <location>
        <begin position="805"/>
        <end position="819"/>
    </location>
</feature>
<evidence type="ECO:0000256" key="2">
    <source>
        <dbReference type="ARBA" id="ARBA00022723"/>
    </source>
</evidence>
<dbReference type="InterPro" id="IPR004017">
    <property type="entry name" value="Cys_rich_dom"/>
</dbReference>
<feature type="compositionally biased region" description="Low complexity" evidence="6">
    <location>
        <begin position="1124"/>
        <end position="1138"/>
    </location>
</feature>
<protein>
    <submittedName>
        <fullName evidence="9">4Fe-4S dicluster domain-containing protein</fullName>
    </submittedName>
</protein>
<keyword evidence="5" id="KW-0411">Iron-sulfur</keyword>
<feature type="transmembrane region" description="Helical" evidence="7">
    <location>
        <begin position="125"/>
        <end position="148"/>
    </location>
</feature>
<dbReference type="InterPro" id="IPR017896">
    <property type="entry name" value="4Fe4S_Fe-S-bd"/>
</dbReference>
<keyword evidence="7" id="KW-0812">Transmembrane</keyword>
<feature type="compositionally biased region" description="Low complexity" evidence="6">
    <location>
        <begin position="914"/>
        <end position="1012"/>
    </location>
</feature>
<dbReference type="EMBL" id="JABAGA010000007">
    <property type="protein sequence ID" value="NMF10062.1"/>
    <property type="molecule type" value="Genomic_DNA"/>
</dbReference>
<dbReference type="InterPro" id="IPR009051">
    <property type="entry name" value="Helical_ferredxn"/>
</dbReference>
<keyword evidence="7" id="KW-1133">Transmembrane helix</keyword>